<organism evidence="1 2">
    <name type="scientific">Acetobacterium wieringae</name>
    <dbReference type="NCBI Taxonomy" id="52694"/>
    <lineage>
        <taxon>Bacteria</taxon>
        <taxon>Bacillati</taxon>
        <taxon>Bacillota</taxon>
        <taxon>Clostridia</taxon>
        <taxon>Eubacteriales</taxon>
        <taxon>Eubacteriaceae</taxon>
        <taxon>Acetobacterium</taxon>
    </lineage>
</organism>
<dbReference type="EMBL" id="LKEU01000020">
    <property type="protein sequence ID" value="OFV71494.1"/>
    <property type="molecule type" value="Genomic_DNA"/>
</dbReference>
<evidence type="ECO:0000313" key="1">
    <source>
        <dbReference type="EMBL" id="OFV71494.1"/>
    </source>
</evidence>
<dbReference type="AlphaFoldDB" id="A0A1F2PKU5"/>
<evidence type="ECO:0000313" key="2">
    <source>
        <dbReference type="Proteomes" id="UP000176244"/>
    </source>
</evidence>
<dbReference type="OrthoDB" id="9885942at2"/>
<protein>
    <submittedName>
        <fullName evidence="1">Uncharacterized protein</fullName>
    </submittedName>
</protein>
<sequence>MIKIRKIYRFETGEKEAFDFERYLCIEIVSKDPMELNAFIEKNRFLCGYIEIDNDPESKDEGDIWWATIDFKYEHGEMTQLKEDVKEAIKEWNMMKNITSEMEKQQDENQNNDSIQLKQQLNQYQTIYEDDWEPEM</sequence>
<reference evidence="1 2" key="1">
    <citation type="submission" date="2015-09" db="EMBL/GenBank/DDBJ databases">
        <title>Genome sequence of Acetobacterium wieringae DSM 1911.</title>
        <authorList>
            <person name="Poehlein A."/>
            <person name="Bengelsdorf F.R."/>
            <person name="Schiel-Bengelsdorf B."/>
            <person name="Duerre P."/>
            <person name="Daniel R."/>
        </authorList>
    </citation>
    <scope>NUCLEOTIDE SEQUENCE [LARGE SCALE GENOMIC DNA]</scope>
    <source>
        <strain evidence="1 2">DSM 1911</strain>
    </source>
</reference>
<gene>
    <name evidence="1" type="ORF">ACWI_09940</name>
</gene>
<proteinExistence type="predicted"/>
<dbReference type="STRING" id="52694.ACWI_09940"/>
<accession>A0A1F2PKU5</accession>
<dbReference type="RefSeq" id="WP_070370336.1">
    <property type="nucleotide sequence ID" value="NZ_LKEU01000020.1"/>
</dbReference>
<comment type="caution">
    <text evidence="1">The sequence shown here is derived from an EMBL/GenBank/DDBJ whole genome shotgun (WGS) entry which is preliminary data.</text>
</comment>
<name>A0A1F2PKU5_9FIRM</name>
<dbReference type="Proteomes" id="UP000176244">
    <property type="component" value="Unassembled WGS sequence"/>
</dbReference>